<organism evidence="1 2">
    <name type="scientific">Aquitalea magnusonii</name>
    <dbReference type="NCBI Taxonomy" id="332411"/>
    <lineage>
        <taxon>Bacteria</taxon>
        <taxon>Pseudomonadati</taxon>
        <taxon>Pseudomonadota</taxon>
        <taxon>Betaproteobacteria</taxon>
        <taxon>Neisseriales</taxon>
        <taxon>Chromobacteriaceae</taxon>
        <taxon>Aquitalea</taxon>
    </lineage>
</organism>
<evidence type="ECO:0000313" key="1">
    <source>
        <dbReference type="EMBL" id="PXX49009.1"/>
    </source>
</evidence>
<protein>
    <submittedName>
        <fullName evidence="1">5-methylcytosine-specific restriction protein A</fullName>
    </submittedName>
</protein>
<comment type="caution">
    <text evidence="1">The sequence shown here is derived from an EMBL/GenBank/DDBJ whole genome shotgun (WGS) entry which is preliminary data.</text>
</comment>
<gene>
    <name evidence="1" type="ORF">DFR38_10545</name>
</gene>
<reference evidence="1 2" key="1">
    <citation type="submission" date="2018-05" db="EMBL/GenBank/DDBJ databases">
        <title>Genomic Encyclopedia of Type Strains, Phase IV (KMG-IV): sequencing the most valuable type-strain genomes for metagenomic binning, comparative biology and taxonomic classification.</title>
        <authorList>
            <person name="Goeker M."/>
        </authorList>
    </citation>
    <scope>NUCLEOTIDE SEQUENCE [LARGE SCALE GENOMIC DNA]</scope>
    <source>
        <strain evidence="1 2">DSM 25134</strain>
    </source>
</reference>
<dbReference type="Proteomes" id="UP000248395">
    <property type="component" value="Unassembled WGS sequence"/>
</dbReference>
<dbReference type="AlphaFoldDB" id="A0A318JLV8"/>
<evidence type="ECO:0000313" key="2">
    <source>
        <dbReference type="Proteomes" id="UP000248395"/>
    </source>
</evidence>
<dbReference type="CDD" id="cd00085">
    <property type="entry name" value="HNHc"/>
    <property type="match status" value="1"/>
</dbReference>
<accession>A0A318JLV8</accession>
<dbReference type="PROSITE" id="PS51257">
    <property type="entry name" value="PROKAR_LIPOPROTEIN"/>
    <property type="match status" value="1"/>
</dbReference>
<name>A0A318JLV8_9NEIS</name>
<dbReference type="EMBL" id="QJKC01000005">
    <property type="protein sequence ID" value="PXX49009.1"/>
    <property type="molecule type" value="Genomic_DNA"/>
</dbReference>
<sequence length="187" mass="20752">MPKSPEKLSGLFAFLGAVCACLCYFSSCLKCPGFGRGISFSGFAMPKAAPTPCRHRGCRVLVRDGKGFCKEHLRESRREVDQRRGSAASRGYDGRWAKARATFLRERPLCECPDCKGRGLLTLAEVVDHIKPHRLKDALDSGDVEAIRRAQALFWDTANWMPMAKRCHDKKTAAEDGGFGNRKRTTG</sequence>
<keyword evidence="2" id="KW-1185">Reference proteome</keyword>
<proteinExistence type="predicted"/>
<dbReference type="InterPro" id="IPR003615">
    <property type="entry name" value="HNH_nuc"/>
</dbReference>